<gene>
    <name evidence="3" type="primary">rghR_2</name>
    <name evidence="3" type="ORF">ERS852470_02318</name>
</gene>
<dbReference type="SUPFAM" id="SSF47413">
    <property type="entry name" value="lambda repressor-like DNA-binding domains"/>
    <property type="match status" value="1"/>
</dbReference>
<evidence type="ECO:0000313" key="4">
    <source>
        <dbReference type="Proteomes" id="UP000095558"/>
    </source>
</evidence>
<feature type="domain" description="HTH cro/C1-type" evidence="2">
    <location>
        <begin position="8"/>
        <end position="61"/>
    </location>
</feature>
<dbReference type="EMBL" id="CYZV01000024">
    <property type="protein sequence ID" value="CUO42918.1"/>
    <property type="molecule type" value="Genomic_DNA"/>
</dbReference>
<dbReference type="InterPro" id="IPR010982">
    <property type="entry name" value="Lambda_DNA-bd_dom_sf"/>
</dbReference>
<name>A0A174F1W4_9CLOT</name>
<dbReference type="PANTHER" id="PTHR46558:SF11">
    <property type="entry name" value="HTH-TYPE TRANSCRIPTIONAL REGULATOR XRE"/>
    <property type="match status" value="1"/>
</dbReference>
<dbReference type="PANTHER" id="PTHR46558">
    <property type="entry name" value="TRACRIPTIONAL REGULATORY PROTEIN-RELATED-RELATED"/>
    <property type="match status" value="1"/>
</dbReference>
<dbReference type="Gene3D" id="1.10.260.40">
    <property type="entry name" value="lambda repressor-like DNA-binding domains"/>
    <property type="match status" value="1"/>
</dbReference>
<accession>A0A174F1W4</accession>
<dbReference type="GeneID" id="83011128"/>
<dbReference type="InterPro" id="IPR001387">
    <property type="entry name" value="Cro/C1-type_HTH"/>
</dbReference>
<sequence length="121" mass="13950">MATFAERLKELRKEKQLTVEQLANNIGSAKSTISRYENGREPKGDIIRLLTDYFDVSIDYLMGVSDIRTPIVKNDNKEHKLSPEVETIAAHLESKDKEITPKKMKLLKSYIDTLFDDFDDE</sequence>
<dbReference type="CDD" id="cd00093">
    <property type="entry name" value="HTH_XRE"/>
    <property type="match status" value="1"/>
</dbReference>
<keyword evidence="1" id="KW-0238">DNA-binding</keyword>
<dbReference type="RefSeq" id="WP_042395998.1">
    <property type="nucleotide sequence ID" value="NZ_CYYT01000003.1"/>
</dbReference>
<reference evidence="3 4" key="1">
    <citation type="submission" date="2015-09" db="EMBL/GenBank/DDBJ databases">
        <authorList>
            <consortium name="Pathogen Informatics"/>
        </authorList>
    </citation>
    <scope>NUCLEOTIDE SEQUENCE [LARGE SCALE GENOMIC DNA]</scope>
    <source>
        <strain evidence="3 4">2789STDY5834855</strain>
    </source>
</reference>
<dbReference type="SMART" id="SM00530">
    <property type="entry name" value="HTH_XRE"/>
    <property type="match status" value="1"/>
</dbReference>
<organism evidence="3 4">
    <name type="scientific">Clostridium disporicum</name>
    <dbReference type="NCBI Taxonomy" id="84024"/>
    <lineage>
        <taxon>Bacteria</taxon>
        <taxon>Bacillati</taxon>
        <taxon>Bacillota</taxon>
        <taxon>Clostridia</taxon>
        <taxon>Eubacteriales</taxon>
        <taxon>Clostridiaceae</taxon>
        <taxon>Clostridium</taxon>
    </lineage>
</organism>
<protein>
    <submittedName>
        <fullName evidence="3">Transcriptional regulator</fullName>
    </submittedName>
</protein>
<dbReference type="Pfam" id="PF01381">
    <property type="entry name" value="HTH_3"/>
    <property type="match status" value="1"/>
</dbReference>
<evidence type="ECO:0000313" key="3">
    <source>
        <dbReference type="EMBL" id="CUO42918.1"/>
    </source>
</evidence>
<evidence type="ECO:0000259" key="2">
    <source>
        <dbReference type="PROSITE" id="PS50943"/>
    </source>
</evidence>
<dbReference type="GO" id="GO:0003677">
    <property type="term" value="F:DNA binding"/>
    <property type="evidence" value="ECO:0007669"/>
    <property type="project" value="UniProtKB-KW"/>
</dbReference>
<dbReference type="PROSITE" id="PS50943">
    <property type="entry name" value="HTH_CROC1"/>
    <property type="match status" value="1"/>
</dbReference>
<dbReference type="OrthoDB" id="1910799at2"/>
<evidence type="ECO:0000256" key="1">
    <source>
        <dbReference type="ARBA" id="ARBA00023125"/>
    </source>
</evidence>
<dbReference type="Proteomes" id="UP000095558">
    <property type="component" value="Unassembled WGS sequence"/>
</dbReference>
<dbReference type="AlphaFoldDB" id="A0A174F1W4"/>
<proteinExistence type="predicted"/>